<sequence>MPVGSVNYSNNAVNFGRKPHVSSETKRTAAYVAAGVATGAAVAAGVVYRKNIGSMFSKIADKFATFFKQKTGKMKGLPAPGDVKPSVTQAMQGTVDKVKVKQGFKGFMYRVGNGIKKGFNKVVDFFKTLGGKIKNIFKSNKKNLPSTQVK</sequence>
<dbReference type="Proteomes" id="UP000886748">
    <property type="component" value="Unassembled WGS sequence"/>
</dbReference>
<reference evidence="2" key="2">
    <citation type="journal article" date="2021" name="PeerJ">
        <title>Extensive microbial diversity within the chicken gut microbiome revealed by metagenomics and culture.</title>
        <authorList>
            <person name="Gilroy R."/>
            <person name="Ravi A."/>
            <person name="Getino M."/>
            <person name="Pursley I."/>
            <person name="Horton D.L."/>
            <person name="Alikhan N.F."/>
            <person name="Baker D."/>
            <person name="Gharbi K."/>
            <person name="Hall N."/>
            <person name="Watson M."/>
            <person name="Adriaenssens E.M."/>
            <person name="Foster-Nyarko E."/>
            <person name="Jarju S."/>
            <person name="Secka A."/>
            <person name="Antonio M."/>
            <person name="Oren A."/>
            <person name="Chaudhuri R.R."/>
            <person name="La Ragione R."/>
            <person name="Hildebrand F."/>
            <person name="Pallen M.J."/>
        </authorList>
    </citation>
    <scope>NUCLEOTIDE SEQUENCE</scope>
    <source>
        <strain evidence="2">CHK154-7741</strain>
    </source>
</reference>
<gene>
    <name evidence="2" type="ORF">IAD26_07670</name>
</gene>
<comment type="caution">
    <text evidence="2">The sequence shown here is derived from an EMBL/GenBank/DDBJ whole genome shotgun (WGS) entry which is preliminary data.</text>
</comment>
<name>A0A9D1SS03_9CLOT</name>
<evidence type="ECO:0000256" key="1">
    <source>
        <dbReference type="SAM" id="Phobius"/>
    </source>
</evidence>
<evidence type="ECO:0000313" key="2">
    <source>
        <dbReference type="EMBL" id="HIU92994.1"/>
    </source>
</evidence>
<dbReference type="AlphaFoldDB" id="A0A9D1SS03"/>
<accession>A0A9D1SS03</accession>
<dbReference type="EMBL" id="DVOD01000055">
    <property type="protein sequence ID" value="HIU92994.1"/>
    <property type="molecule type" value="Genomic_DNA"/>
</dbReference>
<protein>
    <submittedName>
        <fullName evidence="2">Uncharacterized protein</fullName>
    </submittedName>
</protein>
<organism evidence="2 3">
    <name type="scientific">Candidatus Limenecus avicola</name>
    <dbReference type="NCBI Taxonomy" id="2840847"/>
    <lineage>
        <taxon>Bacteria</taxon>
        <taxon>Bacillati</taxon>
        <taxon>Bacillota</taxon>
        <taxon>Clostridia</taxon>
        <taxon>Eubacteriales</taxon>
        <taxon>Clostridiaceae</taxon>
        <taxon>Clostridiaceae incertae sedis</taxon>
        <taxon>Candidatus Limenecus</taxon>
    </lineage>
</organism>
<keyword evidence="1" id="KW-0472">Membrane</keyword>
<feature type="transmembrane region" description="Helical" evidence="1">
    <location>
        <begin position="28"/>
        <end position="48"/>
    </location>
</feature>
<evidence type="ECO:0000313" key="3">
    <source>
        <dbReference type="Proteomes" id="UP000886748"/>
    </source>
</evidence>
<proteinExistence type="predicted"/>
<keyword evidence="1" id="KW-0812">Transmembrane</keyword>
<reference evidence="2" key="1">
    <citation type="submission" date="2020-10" db="EMBL/GenBank/DDBJ databases">
        <authorList>
            <person name="Gilroy R."/>
        </authorList>
    </citation>
    <scope>NUCLEOTIDE SEQUENCE</scope>
    <source>
        <strain evidence="2">CHK154-7741</strain>
    </source>
</reference>
<keyword evidence="1" id="KW-1133">Transmembrane helix</keyword>